<proteinExistence type="predicted"/>
<sequence length="109" mass="12002">MMKRKPGDVILVYYQDAPAIYARIEAIEPDVKPGWCQVTLLFLSVPSQVVRWILRESYVDGEPFTMGGQAVRLEEVRAAPPATTSEGPAAENGEGRKGSARVIPFKKPT</sequence>
<dbReference type="EMBL" id="UPXX01000015">
    <property type="protein sequence ID" value="VBB42828.1"/>
    <property type="molecule type" value="Genomic_DNA"/>
</dbReference>
<evidence type="ECO:0000313" key="2">
    <source>
        <dbReference type="EMBL" id="VBB42828.1"/>
    </source>
</evidence>
<dbReference type="AlphaFoldDB" id="A0A653A4G7"/>
<gene>
    <name evidence="2" type="ORF">TRIP_B220076</name>
</gene>
<evidence type="ECO:0000256" key="1">
    <source>
        <dbReference type="SAM" id="MobiDB-lite"/>
    </source>
</evidence>
<reference evidence="2" key="1">
    <citation type="submission" date="2018-07" db="EMBL/GenBank/DDBJ databases">
        <authorList>
            <consortium name="Genoscope - CEA"/>
            <person name="William W."/>
        </authorList>
    </citation>
    <scope>NUCLEOTIDE SEQUENCE</scope>
    <source>
        <strain evidence="2">IK1</strain>
    </source>
</reference>
<protein>
    <submittedName>
        <fullName evidence="2">Uncharacterized protein</fullName>
    </submittedName>
</protein>
<accession>A0A653A4G7</accession>
<name>A0A653A4G7_UNCDX</name>
<organism evidence="2">
    <name type="scientific">Uncultured Desulfatiglans sp</name>
    <dbReference type="NCBI Taxonomy" id="1748965"/>
    <lineage>
        <taxon>Bacteria</taxon>
        <taxon>Pseudomonadati</taxon>
        <taxon>Thermodesulfobacteriota</taxon>
        <taxon>Desulfobacteria</taxon>
        <taxon>Desulfatiglandales</taxon>
        <taxon>Desulfatiglandaceae</taxon>
        <taxon>Desulfatiglans</taxon>
        <taxon>environmental samples</taxon>
    </lineage>
</organism>
<feature type="region of interest" description="Disordered" evidence="1">
    <location>
        <begin position="78"/>
        <end position="109"/>
    </location>
</feature>